<dbReference type="Proteomes" id="UP000007875">
    <property type="component" value="Unassembled WGS sequence"/>
</dbReference>
<evidence type="ECO:0000256" key="4">
    <source>
        <dbReference type="ARBA" id="ARBA00022692"/>
    </source>
</evidence>
<dbReference type="HOGENOM" id="CLU_1075759_0_0_1"/>
<evidence type="ECO:0000256" key="6">
    <source>
        <dbReference type="ARBA" id="ARBA00023136"/>
    </source>
</evidence>
<dbReference type="PANTHER" id="PTHR16024:SF28">
    <property type="entry name" value="XK-RELATED PROTEIN"/>
    <property type="match status" value="1"/>
</dbReference>
<keyword evidence="5 7" id="KW-1133">Transmembrane helix</keyword>
<evidence type="ECO:0000256" key="3">
    <source>
        <dbReference type="ARBA" id="ARBA00022475"/>
    </source>
</evidence>
<dbReference type="Ensembl" id="ENSCSAVT00000004503.1">
    <property type="protein sequence ID" value="ENSCSAVP00000004439.1"/>
    <property type="gene ID" value="ENSCSAVG00000002629.1"/>
</dbReference>
<proteinExistence type="inferred from homology"/>
<evidence type="ECO:0000256" key="7">
    <source>
        <dbReference type="RuleBase" id="RU910716"/>
    </source>
</evidence>
<keyword evidence="6 7" id="KW-0472">Membrane</keyword>
<keyword evidence="4 7" id="KW-0812">Transmembrane</keyword>
<dbReference type="Pfam" id="PF09815">
    <property type="entry name" value="XK-related"/>
    <property type="match status" value="1"/>
</dbReference>
<dbReference type="InParanoid" id="H2YGJ0"/>
<feature type="transmembrane region" description="Helical" evidence="7">
    <location>
        <begin position="20"/>
        <end position="48"/>
    </location>
</feature>
<comment type="caution">
    <text evidence="7">Lacks conserved residue(s) required for the propagation of feature annotation.</text>
</comment>
<comment type="similarity">
    <text evidence="2 7">Belongs to the XK family.</text>
</comment>
<keyword evidence="9" id="KW-1185">Reference proteome</keyword>
<accession>H2YGJ0</accession>
<evidence type="ECO:0000256" key="1">
    <source>
        <dbReference type="ARBA" id="ARBA00004651"/>
    </source>
</evidence>
<dbReference type="InterPro" id="IPR050895">
    <property type="entry name" value="XK-related_scramblase"/>
</dbReference>
<evidence type="ECO:0000313" key="8">
    <source>
        <dbReference type="Ensembl" id="ENSCSAVP00000004439.1"/>
    </source>
</evidence>
<dbReference type="AlphaFoldDB" id="H2YGJ0"/>
<reference evidence="9" key="1">
    <citation type="submission" date="2003-08" db="EMBL/GenBank/DDBJ databases">
        <authorList>
            <person name="Birren B."/>
            <person name="Nusbaum C."/>
            <person name="Abebe A."/>
            <person name="Abouelleil A."/>
            <person name="Adekoya E."/>
            <person name="Ait-zahra M."/>
            <person name="Allen N."/>
            <person name="Allen T."/>
            <person name="An P."/>
            <person name="Anderson M."/>
            <person name="Anderson S."/>
            <person name="Arachchi H."/>
            <person name="Armbruster J."/>
            <person name="Bachantsang P."/>
            <person name="Baldwin J."/>
            <person name="Barry A."/>
            <person name="Bayul T."/>
            <person name="Blitshsteyn B."/>
            <person name="Bloom T."/>
            <person name="Blye J."/>
            <person name="Boguslavskiy L."/>
            <person name="Borowsky M."/>
            <person name="Boukhgalter B."/>
            <person name="Brunache A."/>
            <person name="Butler J."/>
            <person name="Calixte N."/>
            <person name="Calvo S."/>
            <person name="Camarata J."/>
            <person name="Campo K."/>
            <person name="Chang J."/>
            <person name="Cheshatsang Y."/>
            <person name="Citroen M."/>
            <person name="Collymore A."/>
            <person name="Considine T."/>
            <person name="Cook A."/>
            <person name="Cooke P."/>
            <person name="Corum B."/>
            <person name="Cuomo C."/>
            <person name="David R."/>
            <person name="Dawoe T."/>
            <person name="Degray S."/>
            <person name="Dodge S."/>
            <person name="Dooley K."/>
            <person name="Dorje P."/>
            <person name="Dorjee K."/>
            <person name="Dorris L."/>
            <person name="Duffey N."/>
            <person name="Dupes A."/>
            <person name="Elkins T."/>
            <person name="Engels R."/>
            <person name="Erickson J."/>
            <person name="Farina A."/>
            <person name="Faro S."/>
            <person name="Ferreira P."/>
            <person name="Fischer H."/>
            <person name="Fitzgerald M."/>
            <person name="Foley K."/>
            <person name="Gage D."/>
            <person name="Galagan J."/>
            <person name="Gearin G."/>
            <person name="Gnerre S."/>
            <person name="Gnirke A."/>
            <person name="Goyette A."/>
            <person name="Graham J."/>
            <person name="Grandbois E."/>
            <person name="Gyaltsen K."/>
            <person name="Hafez N."/>
            <person name="Hagopian D."/>
            <person name="Hagos B."/>
            <person name="Hall J."/>
            <person name="Hatcher B."/>
            <person name="Heller A."/>
            <person name="Higgins H."/>
            <person name="Honan T."/>
            <person name="Horn A."/>
            <person name="Houde N."/>
            <person name="Hughes L."/>
            <person name="Hulme W."/>
            <person name="Husby E."/>
            <person name="Iliev I."/>
            <person name="Jaffe D."/>
            <person name="Jones C."/>
            <person name="Kamal M."/>
            <person name="Kamat A."/>
            <person name="Kamvysselis M."/>
            <person name="Karlsson E."/>
            <person name="Kells C."/>
            <person name="Kieu A."/>
            <person name="Kisner P."/>
            <person name="Kodira C."/>
            <person name="Kulbokas E."/>
            <person name="Labutti K."/>
            <person name="Lama D."/>
            <person name="Landers T."/>
            <person name="Leger J."/>
            <person name="Levine S."/>
            <person name="Lewis D."/>
            <person name="Lewis T."/>
            <person name="Lindblad-toh K."/>
            <person name="Liu X."/>
            <person name="Lokyitsang T."/>
            <person name="Lokyitsang Y."/>
            <person name="Lucien O."/>
            <person name="Lui A."/>
            <person name="Ma L.J."/>
            <person name="Mabbitt R."/>
            <person name="Macdonald J."/>
            <person name="Maclean C."/>
            <person name="Major J."/>
            <person name="Manning J."/>
            <person name="Marabella R."/>
            <person name="Maru K."/>
            <person name="Matthews C."/>
            <person name="Mauceli E."/>
            <person name="Mccarthy M."/>
            <person name="Mcdonough S."/>
            <person name="Mcghee T."/>
            <person name="Meldrim J."/>
            <person name="Meneus L."/>
            <person name="Mesirov J."/>
            <person name="Mihalev A."/>
            <person name="Mihova T."/>
            <person name="Mikkelsen T."/>
            <person name="Mlenga V."/>
            <person name="Moru K."/>
            <person name="Mozes J."/>
            <person name="Mulrain L."/>
            <person name="Munson G."/>
            <person name="Naylor J."/>
            <person name="Newes C."/>
            <person name="Nguyen C."/>
            <person name="Nguyen N."/>
            <person name="Nguyen T."/>
            <person name="Nicol R."/>
            <person name="Nielsen C."/>
            <person name="Nizzari M."/>
            <person name="Norbu C."/>
            <person name="Norbu N."/>
            <person name="O'donnell P."/>
            <person name="Okoawo O."/>
            <person name="O'leary S."/>
            <person name="Omotosho B."/>
            <person name="O'neill K."/>
            <person name="Osman S."/>
            <person name="Parker S."/>
            <person name="Perrin D."/>
            <person name="Phunkhang P."/>
            <person name="Piqani B."/>
            <person name="Purcell S."/>
            <person name="Rachupka T."/>
            <person name="Ramasamy U."/>
            <person name="Rameau R."/>
            <person name="Ray V."/>
            <person name="Raymond C."/>
            <person name="Retta R."/>
            <person name="Richardson S."/>
            <person name="Rise C."/>
            <person name="Rodriguez J."/>
            <person name="Rogers J."/>
            <person name="Rogov P."/>
            <person name="Rutman M."/>
            <person name="Schupbach R."/>
            <person name="Seaman C."/>
            <person name="Settipalli S."/>
            <person name="Sharpe T."/>
            <person name="Sheridan J."/>
            <person name="Sherpa N."/>
            <person name="Shi J."/>
            <person name="Smirnov S."/>
            <person name="Smith C."/>
            <person name="Sougnez C."/>
            <person name="Spencer B."/>
            <person name="Stalker J."/>
            <person name="Stange-thomann N."/>
            <person name="Stavropoulos S."/>
            <person name="Stetson K."/>
            <person name="Stone C."/>
            <person name="Stone S."/>
            <person name="Stubbs M."/>
            <person name="Talamas J."/>
            <person name="Tchuinga P."/>
            <person name="Tenzing P."/>
            <person name="Tesfaye S."/>
            <person name="Theodore J."/>
            <person name="Thoulutsang Y."/>
            <person name="Topham K."/>
            <person name="Towey S."/>
            <person name="Tsamla T."/>
            <person name="Tsomo N."/>
            <person name="Vallee D."/>
            <person name="Vassiliev H."/>
            <person name="Venkataraman V."/>
            <person name="Vinson J."/>
            <person name="Vo A."/>
            <person name="Wade C."/>
            <person name="Wang S."/>
            <person name="Wangchuk T."/>
            <person name="Wangdi T."/>
            <person name="Whittaker C."/>
            <person name="Wilkinson J."/>
            <person name="Wu Y."/>
            <person name="Wyman D."/>
            <person name="Yadav S."/>
            <person name="Yang S."/>
            <person name="Yang X."/>
            <person name="Yeager S."/>
            <person name="Yee E."/>
            <person name="Young G."/>
            <person name="Zainoun J."/>
            <person name="Zembeck L."/>
            <person name="Zimmer A."/>
            <person name="Zody M."/>
            <person name="Lander E."/>
        </authorList>
    </citation>
    <scope>NUCLEOTIDE SEQUENCE [LARGE SCALE GENOMIC DNA]</scope>
</reference>
<comment type="subcellular location">
    <subcellularLocation>
        <location evidence="1">Cell membrane</location>
        <topology evidence="1">Multi-pass membrane protein</topology>
    </subcellularLocation>
    <subcellularLocation>
        <location evidence="7">Membrane</location>
        <topology evidence="7">Multi-pass membrane protein</topology>
    </subcellularLocation>
</comment>
<feature type="transmembrane region" description="Helical" evidence="7">
    <location>
        <begin position="54"/>
        <end position="79"/>
    </location>
</feature>
<name>H2YGJ0_CIOSA</name>
<dbReference type="PANTHER" id="PTHR16024">
    <property type="entry name" value="XK-RELATED PROTEIN"/>
    <property type="match status" value="1"/>
</dbReference>
<reference evidence="8" key="2">
    <citation type="submission" date="2025-08" db="UniProtKB">
        <authorList>
            <consortium name="Ensembl"/>
        </authorList>
    </citation>
    <scope>IDENTIFICATION</scope>
</reference>
<organism evidence="8 9">
    <name type="scientific">Ciona savignyi</name>
    <name type="common">Pacific transparent sea squirt</name>
    <dbReference type="NCBI Taxonomy" id="51511"/>
    <lineage>
        <taxon>Eukaryota</taxon>
        <taxon>Metazoa</taxon>
        <taxon>Chordata</taxon>
        <taxon>Tunicata</taxon>
        <taxon>Ascidiacea</taxon>
        <taxon>Phlebobranchia</taxon>
        <taxon>Cionidae</taxon>
        <taxon>Ciona</taxon>
    </lineage>
</organism>
<dbReference type="InterPro" id="IPR018629">
    <property type="entry name" value="XK-rel"/>
</dbReference>
<reference evidence="8" key="3">
    <citation type="submission" date="2025-09" db="UniProtKB">
        <authorList>
            <consortium name="Ensembl"/>
        </authorList>
    </citation>
    <scope>IDENTIFICATION</scope>
</reference>
<evidence type="ECO:0000256" key="2">
    <source>
        <dbReference type="ARBA" id="ARBA00008789"/>
    </source>
</evidence>
<evidence type="ECO:0000256" key="5">
    <source>
        <dbReference type="ARBA" id="ARBA00022989"/>
    </source>
</evidence>
<keyword evidence="3" id="KW-1003">Cell membrane</keyword>
<protein>
    <recommendedName>
        <fullName evidence="7">XK-related protein</fullName>
    </recommendedName>
</protein>
<sequence length="259" mass="30657">MDKKKSQCCYFPDIPTKWLLFIEFAFTFGTTIVYFADIVTDIITLRMYFIREWYYAFVISICFIVLPSILMAILEFQFLRKAYGKSVPWKMIILRTALNIPFQLTIIWYHCQLTYTYLQNWLDHIRGVAKKERRTTTEWYEPTTLERSRGASLSSLNELDNLYNNSDKMDNSSEVISSIPPVSRSMGSLAHFDNNVGHKTETSNWWKRLTREQWLTHLNKLKLSESMLESLPQLLINLYLIAYYQETHVIQYISAVLSY</sequence>
<evidence type="ECO:0000313" key="9">
    <source>
        <dbReference type="Proteomes" id="UP000007875"/>
    </source>
</evidence>
<dbReference type="GO" id="GO:0005886">
    <property type="term" value="C:plasma membrane"/>
    <property type="evidence" value="ECO:0007669"/>
    <property type="project" value="UniProtKB-SubCell"/>
</dbReference>